<proteinExistence type="predicted"/>
<dbReference type="AlphaFoldDB" id="A0A1M7ZX80"/>
<dbReference type="InterPro" id="IPR011256">
    <property type="entry name" value="Reg_factor_effector_dom_sf"/>
</dbReference>
<dbReference type="SUPFAM" id="SSF55136">
    <property type="entry name" value="Probable bacterial effector-binding domain"/>
    <property type="match status" value="1"/>
</dbReference>
<protein>
    <recommendedName>
        <fullName evidence="1">GyrI-like small molecule binding domain-containing protein</fullName>
    </recommendedName>
</protein>
<dbReference type="EMBL" id="FRYK01000003">
    <property type="protein sequence ID" value="SHO73468.1"/>
    <property type="molecule type" value="Genomic_DNA"/>
</dbReference>
<dbReference type="Proteomes" id="UP000184611">
    <property type="component" value="Unassembled WGS sequence"/>
</dbReference>
<evidence type="ECO:0000313" key="3">
    <source>
        <dbReference type="Proteomes" id="UP000184611"/>
    </source>
</evidence>
<reference evidence="3" key="1">
    <citation type="submission" date="2016-12" db="EMBL/GenBank/DDBJ databases">
        <authorList>
            <person name="Varghese N."/>
            <person name="Submissions S."/>
        </authorList>
    </citation>
    <scope>NUCLEOTIDE SEQUENCE [LARGE SCALE GENOMIC DNA]</scope>
    <source>
        <strain evidence="3">DSM 18830</strain>
    </source>
</reference>
<keyword evidence="3" id="KW-1185">Reference proteome</keyword>
<accession>A0A1M7ZX80</accession>
<dbReference type="Pfam" id="PF06445">
    <property type="entry name" value="GyrI-like"/>
    <property type="match status" value="1"/>
</dbReference>
<dbReference type="STRING" id="416016.SAMN05443547_1829"/>
<organism evidence="2 3">
    <name type="scientific">Flavobacterium cucumis</name>
    <dbReference type="NCBI Taxonomy" id="416016"/>
    <lineage>
        <taxon>Bacteria</taxon>
        <taxon>Pseudomonadati</taxon>
        <taxon>Bacteroidota</taxon>
        <taxon>Flavobacteriia</taxon>
        <taxon>Flavobacteriales</taxon>
        <taxon>Flavobacteriaceae</taxon>
        <taxon>Flavobacterium</taxon>
    </lineage>
</organism>
<dbReference type="InterPro" id="IPR029442">
    <property type="entry name" value="GyrI-like"/>
</dbReference>
<dbReference type="OrthoDB" id="9807923at2"/>
<evidence type="ECO:0000259" key="1">
    <source>
        <dbReference type="Pfam" id="PF06445"/>
    </source>
</evidence>
<dbReference type="RefSeq" id="WP_073583638.1">
    <property type="nucleotide sequence ID" value="NZ_CBCSEA010000008.1"/>
</dbReference>
<sequence>MKILKYIFLLLALLSVAFLIFVVTQPSEFRVSRTKQIKISKEVVFDFITDSTLSSYWSPWEQNQAVFSNIKSVQEDSLSQTLILNQQENESYFKLKTSEKGTMVTWNLKGNLDFKLKLESILSGGVDRVLGEQLEKGLVNIENYLVKELNTFTVAVNGVVTKQATNYIQQIDTCKSSDFQKKSKEMLQNMLSFVKKNEIRVTGLPFIDYKNRKNSNGTIVFAMCVPVEEQILTTEGSEISGASFEEFLAVKATLTGDYSHSEKAWKKALDFVKKSQVNVDETGHYIEVYRVSLPNERKPSKWITEFYLPVKQKVVNKPKPISRPKVVNPDTIAIPSNSIAD</sequence>
<name>A0A1M7ZX80_9FLAO</name>
<feature type="domain" description="GyrI-like small molecule binding" evidence="1">
    <location>
        <begin position="185"/>
        <end position="311"/>
    </location>
</feature>
<dbReference type="Gene3D" id="3.20.80.10">
    <property type="entry name" value="Regulatory factor, effector binding domain"/>
    <property type="match status" value="1"/>
</dbReference>
<evidence type="ECO:0000313" key="2">
    <source>
        <dbReference type="EMBL" id="SHO73468.1"/>
    </source>
</evidence>
<gene>
    <name evidence="2" type="ORF">SAMN05443547_1829</name>
</gene>